<evidence type="ECO:0000256" key="6">
    <source>
        <dbReference type="SAM" id="SignalP"/>
    </source>
</evidence>
<keyword evidence="12" id="KW-1185">Reference proteome</keyword>
<evidence type="ECO:0000256" key="4">
    <source>
        <dbReference type="ARBA" id="ARBA00023136"/>
    </source>
</evidence>
<dbReference type="InterPro" id="IPR012944">
    <property type="entry name" value="SusD_RagB_dom"/>
</dbReference>
<dbReference type="EMBL" id="QRQK01000063">
    <property type="protein sequence ID" value="RHM91145.1"/>
    <property type="molecule type" value="Genomic_DNA"/>
</dbReference>
<evidence type="ECO:0000313" key="9">
    <source>
        <dbReference type="EMBL" id="RGK53369.1"/>
    </source>
</evidence>
<dbReference type="Proteomes" id="UP000260862">
    <property type="component" value="Unassembled WGS sequence"/>
</dbReference>
<gene>
    <name evidence="10" type="ORF">DW653_14785</name>
    <name evidence="11" type="ORF">DWZ34_17465</name>
    <name evidence="9" type="ORF">DXD04_12180</name>
</gene>
<evidence type="ECO:0000259" key="7">
    <source>
        <dbReference type="Pfam" id="PF07980"/>
    </source>
</evidence>
<dbReference type="Proteomes" id="UP000283485">
    <property type="component" value="Unassembled WGS sequence"/>
</dbReference>
<name>A0A3E4MUF4_9BACT</name>
<evidence type="ECO:0000256" key="1">
    <source>
        <dbReference type="ARBA" id="ARBA00004442"/>
    </source>
</evidence>
<dbReference type="Proteomes" id="UP000285109">
    <property type="component" value="Unassembled WGS sequence"/>
</dbReference>
<protein>
    <submittedName>
        <fullName evidence="9">RagB/SusD family nutrient uptake outer membrane protein</fullName>
    </submittedName>
</protein>
<dbReference type="Pfam" id="PF14322">
    <property type="entry name" value="SusD-like_3"/>
    <property type="match status" value="1"/>
</dbReference>
<dbReference type="EMBL" id="QRHQ01000041">
    <property type="protein sequence ID" value="RHF86822.1"/>
    <property type="molecule type" value="Genomic_DNA"/>
</dbReference>
<dbReference type="SUPFAM" id="SSF48452">
    <property type="entry name" value="TPR-like"/>
    <property type="match status" value="1"/>
</dbReference>
<keyword evidence="3 6" id="KW-0732">Signal</keyword>
<evidence type="ECO:0000256" key="5">
    <source>
        <dbReference type="ARBA" id="ARBA00023237"/>
    </source>
</evidence>
<dbReference type="Pfam" id="PF07980">
    <property type="entry name" value="SusD_RagB"/>
    <property type="match status" value="1"/>
</dbReference>
<dbReference type="EMBL" id="QSQT01000023">
    <property type="protein sequence ID" value="RGK53369.1"/>
    <property type="molecule type" value="Genomic_DNA"/>
</dbReference>
<dbReference type="PROSITE" id="PS51257">
    <property type="entry name" value="PROKAR_LIPOPROTEIN"/>
    <property type="match status" value="1"/>
</dbReference>
<evidence type="ECO:0000256" key="2">
    <source>
        <dbReference type="ARBA" id="ARBA00006275"/>
    </source>
</evidence>
<feature type="signal peptide" evidence="6">
    <location>
        <begin position="1"/>
        <end position="20"/>
    </location>
</feature>
<evidence type="ECO:0000313" key="14">
    <source>
        <dbReference type="Proteomes" id="UP000285109"/>
    </source>
</evidence>
<dbReference type="InterPro" id="IPR033985">
    <property type="entry name" value="SusD-like_N"/>
</dbReference>
<dbReference type="InterPro" id="IPR011990">
    <property type="entry name" value="TPR-like_helical_dom_sf"/>
</dbReference>
<reference evidence="12 13" key="1">
    <citation type="submission" date="2018-08" db="EMBL/GenBank/DDBJ databases">
        <title>A genome reference for cultivated species of the human gut microbiota.</title>
        <authorList>
            <person name="Zou Y."/>
            <person name="Xue W."/>
            <person name="Luo G."/>
        </authorList>
    </citation>
    <scope>NUCLEOTIDE SEQUENCE [LARGE SCALE GENOMIC DNA]</scope>
    <source>
        <strain evidence="11 14">AF31-28B-AC</strain>
        <strain evidence="10 13">AM23-23</strain>
        <strain evidence="9 12">TF10-3AC</strain>
    </source>
</reference>
<evidence type="ECO:0000313" key="12">
    <source>
        <dbReference type="Proteomes" id="UP000260862"/>
    </source>
</evidence>
<dbReference type="RefSeq" id="WP_117673554.1">
    <property type="nucleotide sequence ID" value="NZ_CABOGR010000023.1"/>
</dbReference>
<evidence type="ECO:0000259" key="8">
    <source>
        <dbReference type="Pfam" id="PF14322"/>
    </source>
</evidence>
<evidence type="ECO:0000313" key="11">
    <source>
        <dbReference type="EMBL" id="RHM91145.1"/>
    </source>
</evidence>
<keyword evidence="5" id="KW-0998">Cell outer membrane</keyword>
<sequence>MKKYKLIAVLAASMAFTTGCYDLDVFPEDQLNSTTFFQTQAHADQAMMGVYSLMTDEDVFGRQFGFDCLGGVGSGYDPASYATIARGTYTSSEGFVTNKFQKLYEGISRANIVLQNVDKCDMTEELKERYKAEAKFMRALYYFTLMDFWGGVPIYDETTIVEDEFMSMLKPKSDIETVRQFILTDLEEGIKKLPVEWDSTNKGRATSGAALALKGKVLLYAGKYDEAKKCFRELIGETENSQYAGVYKLYEEGENPYSDLFKPGGDESSEMIFAIQNIGGIGQDFGMPTTFYMGTRAAFGSCWNNVMASVNLVDSYEWKDGSPFSWTEAKASYGWNGYPTYNDAVENTETKKKEYPMREEVFYSKLTEDNKSVKEYTTHRAELLSMYENRDPRMASTVILPYTQFKGWVSNKAKDTEFVMTKEVGICNETNGFIRVNGNYEYYPFRKFVAEYDMDGAINNRADTPINFPLIRLADVYLMLAECYIFSESGFDKDNAVKYINKVRTRKGVNMPEINNGTPQMAANTKEEVFERLRHERTIELAAEGHSFSDMKRWKLLETLNGPVYGIALYNAYYTRVVTERDYLWPFPLSECEKNPDLAKGQNPGW</sequence>
<comment type="subcellular location">
    <subcellularLocation>
        <location evidence="1">Cell outer membrane</location>
    </subcellularLocation>
</comment>
<comment type="caution">
    <text evidence="9">The sequence shown here is derived from an EMBL/GenBank/DDBJ whole genome shotgun (WGS) entry which is preliminary data.</text>
</comment>
<proteinExistence type="inferred from homology"/>
<comment type="similarity">
    <text evidence="2">Belongs to the SusD family.</text>
</comment>
<dbReference type="Gene3D" id="1.25.40.390">
    <property type="match status" value="1"/>
</dbReference>
<feature type="domain" description="SusD-like N-terminal" evidence="8">
    <location>
        <begin position="23"/>
        <end position="219"/>
    </location>
</feature>
<dbReference type="AlphaFoldDB" id="A0A3E4MUF4"/>
<evidence type="ECO:0000313" key="13">
    <source>
        <dbReference type="Proteomes" id="UP000283485"/>
    </source>
</evidence>
<organism evidence="9 12">
    <name type="scientific">Phocaeicola plebeius</name>
    <dbReference type="NCBI Taxonomy" id="310297"/>
    <lineage>
        <taxon>Bacteria</taxon>
        <taxon>Pseudomonadati</taxon>
        <taxon>Bacteroidota</taxon>
        <taxon>Bacteroidia</taxon>
        <taxon>Bacteroidales</taxon>
        <taxon>Bacteroidaceae</taxon>
        <taxon>Phocaeicola</taxon>
    </lineage>
</organism>
<accession>A0A3E4MUF4</accession>
<feature type="chain" id="PRO_5041810486" evidence="6">
    <location>
        <begin position="21"/>
        <end position="606"/>
    </location>
</feature>
<evidence type="ECO:0000313" key="10">
    <source>
        <dbReference type="EMBL" id="RHF86822.1"/>
    </source>
</evidence>
<feature type="domain" description="RagB/SusD" evidence="7">
    <location>
        <begin position="270"/>
        <end position="606"/>
    </location>
</feature>
<evidence type="ECO:0000256" key="3">
    <source>
        <dbReference type="ARBA" id="ARBA00022729"/>
    </source>
</evidence>
<keyword evidence="4" id="KW-0472">Membrane</keyword>
<dbReference type="GO" id="GO:0009279">
    <property type="term" value="C:cell outer membrane"/>
    <property type="evidence" value="ECO:0007669"/>
    <property type="project" value="UniProtKB-SubCell"/>
</dbReference>